<gene>
    <name evidence="1" type="ORF">DSO57_1024794</name>
</gene>
<organism evidence="1 2">
    <name type="scientific">Entomophthora muscae</name>
    <dbReference type="NCBI Taxonomy" id="34485"/>
    <lineage>
        <taxon>Eukaryota</taxon>
        <taxon>Fungi</taxon>
        <taxon>Fungi incertae sedis</taxon>
        <taxon>Zoopagomycota</taxon>
        <taxon>Entomophthoromycotina</taxon>
        <taxon>Entomophthoromycetes</taxon>
        <taxon>Entomophthorales</taxon>
        <taxon>Entomophthoraceae</taxon>
        <taxon>Entomophthora</taxon>
    </lineage>
</organism>
<proteinExistence type="predicted"/>
<accession>A0ACC2T2L0</accession>
<evidence type="ECO:0000313" key="1">
    <source>
        <dbReference type="EMBL" id="KAJ9068825.1"/>
    </source>
</evidence>
<name>A0ACC2T2L0_9FUNG</name>
<protein>
    <submittedName>
        <fullName evidence="1">Uncharacterized protein</fullName>
    </submittedName>
</protein>
<keyword evidence="2" id="KW-1185">Reference proteome</keyword>
<dbReference type="Proteomes" id="UP001165960">
    <property type="component" value="Unassembled WGS sequence"/>
</dbReference>
<dbReference type="EMBL" id="QTSX02003686">
    <property type="protein sequence ID" value="KAJ9068825.1"/>
    <property type="molecule type" value="Genomic_DNA"/>
</dbReference>
<evidence type="ECO:0000313" key="2">
    <source>
        <dbReference type="Proteomes" id="UP001165960"/>
    </source>
</evidence>
<comment type="caution">
    <text evidence="1">The sequence shown here is derived from an EMBL/GenBank/DDBJ whole genome shotgun (WGS) entry which is preliminary data.</text>
</comment>
<reference evidence="1" key="1">
    <citation type="submission" date="2022-04" db="EMBL/GenBank/DDBJ databases">
        <title>Genome of the entomopathogenic fungus Entomophthora muscae.</title>
        <authorList>
            <person name="Elya C."/>
            <person name="Lovett B.R."/>
            <person name="Lee E."/>
            <person name="Macias A.M."/>
            <person name="Hajek A.E."/>
            <person name="De Bivort B.L."/>
            <person name="Kasson M.T."/>
            <person name="De Fine Licht H.H."/>
            <person name="Stajich J.E."/>
        </authorList>
    </citation>
    <scope>NUCLEOTIDE SEQUENCE</scope>
    <source>
        <strain evidence="1">Berkeley</strain>
    </source>
</reference>
<sequence length="88" mass="9771">MPQMSNIFSATIELAFLNVLNSFAVHLGPPVHCFESFYCCMLAKVAVPFMGLHKYQSSFALSRELAMNSEMSSLDFGCTFLVTTSTNF</sequence>